<evidence type="ECO:0000313" key="4">
    <source>
        <dbReference type="Proteomes" id="UP000251714"/>
    </source>
</evidence>
<dbReference type="PANTHER" id="PTHR21310">
    <property type="entry name" value="AMINOGLYCOSIDE PHOSPHOTRANSFERASE-RELATED-RELATED"/>
    <property type="match status" value="1"/>
</dbReference>
<dbReference type="Proteomes" id="UP000251714">
    <property type="component" value="Unassembled WGS sequence"/>
</dbReference>
<gene>
    <name evidence="3" type="ORF">FPRO05_09921</name>
</gene>
<dbReference type="Pfam" id="PF01636">
    <property type="entry name" value="APH"/>
    <property type="match status" value="1"/>
</dbReference>
<proteinExistence type="predicted"/>
<name>A0A365NE70_GIBIN</name>
<accession>A0A365NE70</accession>
<feature type="region of interest" description="Disordered" evidence="1">
    <location>
        <begin position="441"/>
        <end position="460"/>
    </location>
</feature>
<reference evidence="3 4" key="1">
    <citation type="submission" date="2017-12" db="EMBL/GenBank/DDBJ databases">
        <title>Genome sequence of the mycotoxigenic crop pathogen Fusarium proliferatum, strain ITEM 2341 from Date Palm.</title>
        <authorList>
            <person name="Almiman B.F."/>
            <person name="Shittu T.A."/>
            <person name="Muthumeenakshi S."/>
            <person name="Baroncelli R."/>
            <person name="Sreenivasaprasada S."/>
        </authorList>
    </citation>
    <scope>NUCLEOTIDE SEQUENCE [LARGE SCALE GENOMIC DNA]</scope>
    <source>
        <strain evidence="3 4">ITEM 2341</strain>
    </source>
</reference>
<dbReference type="SUPFAM" id="SSF56112">
    <property type="entry name" value="Protein kinase-like (PK-like)"/>
    <property type="match status" value="1"/>
</dbReference>
<organism evidence="3 4">
    <name type="scientific">Gibberella intermedia</name>
    <name type="common">Bulb rot disease fungus</name>
    <name type="synonym">Fusarium proliferatum</name>
    <dbReference type="NCBI Taxonomy" id="948311"/>
    <lineage>
        <taxon>Eukaryota</taxon>
        <taxon>Fungi</taxon>
        <taxon>Dikarya</taxon>
        <taxon>Ascomycota</taxon>
        <taxon>Pezizomycotina</taxon>
        <taxon>Sordariomycetes</taxon>
        <taxon>Hypocreomycetidae</taxon>
        <taxon>Hypocreales</taxon>
        <taxon>Nectriaceae</taxon>
        <taxon>Fusarium</taxon>
        <taxon>Fusarium fujikuroi species complex</taxon>
    </lineage>
</organism>
<feature type="domain" description="Aminoglycoside phosphotransferase" evidence="2">
    <location>
        <begin position="50"/>
        <end position="342"/>
    </location>
</feature>
<dbReference type="InterPro" id="IPR002575">
    <property type="entry name" value="Aminoglycoside_PTrfase"/>
</dbReference>
<dbReference type="InterPro" id="IPR051678">
    <property type="entry name" value="AGP_Transferase"/>
</dbReference>
<dbReference type="PANTHER" id="PTHR21310:SF15">
    <property type="entry name" value="AMINOGLYCOSIDE PHOSPHOTRANSFERASE DOMAIN-CONTAINING PROTEIN"/>
    <property type="match status" value="1"/>
</dbReference>
<evidence type="ECO:0000256" key="1">
    <source>
        <dbReference type="SAM" id="MobiDB-lite"/>
    </source>
</evidence>
<dbReference type="EMBL" id="PKMI01000012">
    <property type="protein sequence ID" value="RBA18992.1"/>
    <property type="molecule type" value="Genomic_DNA"/>
</dbReference>
<evidence type="ECO:0000259" key="2">
    <source>
        <dbReference type="Pfam" id="PF01636"/>
    </source>
</evidence>
<comment type="caution">
    <text evidence="3">The sequence shown here is derived from an EMBL/GenBank/DDBJ whole genome shotgun (WGS) entry which is preliminary data.</text>
</comment>
<sequence>MSTSTKRPMVFAYAKFDLDALILLATRLRGQSCTVDTSTRPKAGSTHWAIFITFEDGVEWVFRSPRRGLSAIITEESASKLLISEASTLKYLRALGSILVPEVFSFSGDGDNDIGVPYILMSKASGRPLSDYDWIELSQIEGYPNRRPLLPMTDRDREKVMAQLGTIMSRLSDTHFDKIGSLFQDNKDNYFVSECLSPSLIWQHRDELEGVDRGPFDQESQYLRSLISAFTAHAEEFSLSPYSFFAPIPDPFEYPNWASYRKAVDRWQAFCSIGDKIEGNKNRLDFCIAAQFLTEMVPHLVWAEEPFVLCHPDLHRGNIFVDEDFNITCIIDWSSASAGPAAKLLSIPRLNGSFSPPKPSLVAAFRYGFRNGSQASGPQQCKRADKLWYFLRLVRMLSTQDYALFKSLFDLVYNKNSGDIPQLFHDRSMQEPGQALLAKLCQGDSEEEEDETTQKDNNDGQTSVSVDVIIARKLTLISEMNTNFVADKRLWLWIENVLETLDV</sequence>
<dbReference type="AlphaFoldDB" id="A0A365NE70"/>
<dbReference type="Gene3D" id="3.90.1200.10">
    <property type="match status" value="1"/>
</dbReference>
<evidence type="ECO:0000313" key="3">
    <source>
        <dbReference type="EMBL" id="RBA18992.1"/>
    </source>
</evidence>
<protein>
    <recommendedName>
        <fullName evidence="2">Aminoglycoside phosphotransferase domain-containing protein</fullName>
    </recommendedName>
</protein>
<dbReference type="InterPro" id="IPR011009">
    <property type="entry name" value="Kinase-like_dom_sf"/>
</dbReference>